<accession>A0A432Z1W2</accession>
<keyword evidence="7 8" id="KW-0131">Cell cycle</keyword>
<sequence>MKKIAWQNMKHIVVLGLGKTGVSVLRYLQNKKQQDKNLQGVHIRVFDSRQNPPGLDEAKQILGDAEFLNRRWELEDTLAADIVIASPGIDLREEPLVLARDADIPVVGDVELFAQETKLPIIAVTGSNGKSTVTRMVEFIAEQCGKNVVAAGNIGLPVLELLQQTEQPDAVMLELSSFQLESITSLKLEAAALMNISADHMDRYSSVDEYIKAKQRIFTNAKNWVLNRQQQDTWPHPVTGKLMTFGNDSHPQHFGLLSGNVDRVSGPVAVTFRGKVVLRADQLQLQGIHNLVNVQVALALCQAIDIDIEQAIQAVKDFKGLPHRCELLSNDAGVLWVNDSKATNIGATAAAVEGLRPMVSGRLLLIAGGDGKGADFRELQSTLEKVDILLTIGEDGPRIGQLFNGSRQVKSLRQAVELASSLVQAGDMVLLSPACASFDQFKNFEHRGDSFRQAVEALYVDSA</sequence>
<dbReference type="GO" id="GO:0051301">
    <property type="term" value="P:cell division"/>
    <property type="evidence" value="ECO:0007669"/>
    <property type="project" value="UniProtKB-KW"/>
</dbReference>
<comment type="subcellular location">
    <subcellularLocation>
        <location evidence="1 7 8">Cytoplasm</location>
    </subcellularLocation>
</comment>
<dbReference type="AlphaFoldDB" id="A0A432Z1W2"/>
<dbReference type="SUPFAM" id="SSF51984">
    <property type="entry name" value="MurCD N-terminal domain"/>
    <property type="match status" value="1"/>
</dbReference>
<evidence type="ECO:0000259" key="10">
    <source>
        <dbReference type="Pfam" id="PF08245"/>
    </source>
</evidence>
<dbReference type="SUPFAM" id="SSF53623">
    <property type="entry name" value="MurD-like peptide ligases, catalytic domain"/>
    <property type="match status" value="1"/>
</dbReference>
<gene>
    <name evidence="7 11" type="primary">murD</name>
    <name evidence="11" type="ORF">CWI78_05085</name>
</gene>
<dbReference type="Pfam" id="PF02875">
    <property type="entry name" value="Mur_ligase_C"/>
    <property type="match status" value="1"/>
</dbReference>
<keyword evidence="7 8" id="KW-0133">Cell shape</keyword>
<keyword evidence="4 7" id="KW-0436">Ligase</keyword>
<dbReference type="InterPro" id="IPR004101">
    <property type="entry name" value="Mur_ligase_C"/>
</dbReference>
<keyword evidence="7 8" id="KW-0132">Cell division</keyword>
<dbReference type="UniPathway" id="UPA00219"/>
<comment type="catalytic activity">
    <reaction evidence="7 8">
        <text>UDP-N-acetyl-alpha-D-muramoyl-L-alanine + D-glutamate + ATP = UDP-N-acetyl-alpha-D-muramoyl-L-alanyl-D-glutamate + ADP + phosphate + H(+)</text>
        <dbReference type="Rhea" id="RHEA:16429"/>
        <dbReference type="ChEBI" id="CHEBI:15378"/>
        <dbReference type="ChEBI" id="CHEBI:29986"/>
        <dbReference type="ChEBI" id="CHEBI:30616"/>
        <dbReference type="ChEBI" id="CHEBI:43474"/>
        <dbReference type="ChEBI" id="CHEBI:83898"/>
        <dbReference type="ChEBI" id="CHEBI:83900"/>
        <dbReference type="ChEBI" id="CHEBI:456216"/>
        <dbReference type="EC" id="6.3.2.9"/>
    </reaction>
</comment>
<dbReference type="EMBL" id="PIQC01000003">
    <property type="protein sequence ID" value="RUO71892.1"/>
    <property type="molecule type" value="Genomic_DNA"/>
</dbReference>
<comment type="similarity">
    <text evidence="7">Belongs to the MurCDEF family.</text>
</comment>
<dbReference type="InterPro" id="IPR005762">
    <property type="entry name" value="MurD"/>
</dbReference>
<dbReference type="GO" id="GO:0009252">
    <property type="term" value="P:peptidoglycan biosynthetic process"/>
    <property type="evidence" value="ECO:0007669"/>
    <property type="project" value="UniProtKB-UniRule"/>
</dbReference>
<evidence type="ECO:0000256" key="6">
    <source>
        <dbReference type="ARBA" id="ARBA00022840"/>
    </source>
</evidence>
<comment type="pathway">
    <text evidence="2 7 8">Cell wall biogenesis; peptidoglycan biosynthesis.</text>
</comment>
<protein>
    <recommendedName>
        <fullName evidence="7 8">UDP-N-acetylmuramoylalanine--D-glutamate ligase</fullName>
        <ecNumber evidence="7 8">6.3.2.9</ecNumber>
    </recommendedName>
    <alternativeName>
        <fullName evidence="7">D-glutamic acid-adding enzyme</fullName>
    </alternativeName>
    <alternativeName>
        <fullName evidence="7">UDP-N-acetylmuramoyl-L-alanyl-D-glutamate synthetase</fullName>
    </alternativeName>
</protein>
<keyword evidence="7 8" id="KW-0961">Cell wall biogenesis/degradation</keyword>
<dbReference type="SUPFAM" id="SSF53244">
    <property type="entry name" value="MurD-like peptide ligases, peptide-binding domain"/>
    <property type="match status" value="1"/>
</dbReference>
<organism evidence="11 12">
    <name type="scientific">Idiomarina ramblicola</name>
    <dbReference type="NCBI Taxonomy" id="263724"/>
    <lineage>
        <taxon>Bacteria</taxon>
        <taxon>Pseudomonadati</taxon>
        <taxon>Pseudomonadota</taxon>
        <taxon>Gammaproteobacteria</taxon>
        <taxon>Alteromonadales</taxon>
        <taxon>Idiomarinaceae</taxon>
        <taxon>Idiomarina</taxon>
    </lineage>
</organism>
<keyword evidence="6 7" id="KW-0067">ATP-binding</keyword>
<evidence type="ECO:0000313" key="11">
    <source>
        <dbReference type="EMBL" id="RUO71892.1"/>
    </source>
</evidence>
<dbReference type="RefSeq" id="WP_126780882.1">
    <property type="nucleotide sequence ID" value="NZ_PIQC01000003.1"/>
</dbReference>
<dbReference type="GO" id="GO:0005737">
    <property type="term" value="C:cytoplasm"/>
    <property type="evidence" value="ECO:0007669"/>
    <property type="project" value="UniProtKB-SubCell"/>
</dbReference>
<dbReference type="GO" id="GO:0008764">
    <property type="term" value="F:UDP-N-acetylmuramoylalanine-D-glutamate ligase activity"/>
    <property type="evidence" value="ECO:0007669"/>
    <property type="project" value="UniProtKB-UniRule"/>
</dbReference>
<dbReference type="OrthoDB" id="9809796at2"/>
<comment type="caution">
    <text evidence="11">The sequence shown here is derived from an EMBL/GenBank/DDBJ whole genome shotgun (WGS) entry which is preliminary data.</text>
</comment>
<evidence type="ECO:0000256" key="2">
    <source>
        <dbReference type="ARBA" id="ARBA00004752"/>
    </source>
</evidence>
<evidence type="ECO:0000256" key="1">
    <source>
        <dbReference type="ARBA" id="ARBA00004496"/>
    </source>
</evidence>
<dbReference type="PANTHER" id="PTHR43692:SF1">
    <property type="entry name" value="UDP-N-ACETYLMURAMOYLALANINE--D-GLUTAMATE LIGASE"/>
    <property type="match status" value="1"/>
</dbReference>
<dbReference type="Proteomes" id="UP000288058">
    <property type="component" value="Unassembled WGS sequence"/>
</dbReference>
<keyword evidence="7 8" id="KW-0573">Peptidoglycan synthesis</keyword>
<evidence type="ECO:0000313" key="12">
    <source>
        <dbReference type="Proteomes" id="UP000288058"/>
    </source>
</evidence>
<reference evidence="12" key="1">
    <citation type="journal article" date="2018" name="Front. Microbiol.">
        <title>Genome-Based Analysis Reveals the Taxonomy and Diversity of the Family Idiomarinaceae.</title>
        <authorList>
            <person name="Liu Y."/>
            <person name="Lai Q."/>
            <person name="Shao Z."/>
        </authorList>
    </citation>
    <scope>NUCLEOTIDE SEQUENCE [LARGE SCALE GENOMIC DNA]</scope>
    <source>
        <strain evidence="12">R22</strain>
    </source>
</reference>
<dbReference type="GO" id="GO:0071555">
    <property type="term" value="P:cell wall organization"/>
    <property type="evidence" value="ECO:0007669"/>
    <property type="project" value="UniProtKB-KW"/>
</dbReference>
<dbReference type="Gene3D" id="3.40.50.720">
    <property type="entry name" value="NAD(P)-binding Rossmann-like Domain"/>
    <property type="match status" value="1"/>
</dbReference>
<dbReference type="PANTHER" id="PTHR43692">
    <property type="entry name" value="UDP-N-ACETYLMURAMOYLALANINE--D-GLUTAMATE LIGASE"/>
    <property type="match status" value="1"/>
</dbReference>
<proteinExistence type="inferred from homology"/>
<keyword evidence="12" id="KW-1185">Reference proteome</keyword>
<feature type="domain" description="Mur ligase C-terminal" evidence="9">
    <location>
        <begin position="323"/>
        <end position="435"/>
    </location>
</feature>
<evidence type="ECO:0000256" key="4">
    <source>
        <dbReference type="ARBA" id="ARBA00022598"/>
    </source>
</evidence>
<dbReference type="Pfam" id="PF21799">
    <property type="entry name" value="MurD-like_N"/>
    <property type="match status" value="1"/>
</dbReference>
<evidence type="ECO:0000256" key="3">
    <source>
        <dbReference type="ARBA" id="ARBA00022490"/>
    </source>
</evidence>
<keyword evidence="5 7" id="KW-0547">Nucleotide-binding</keyword>
<feature type="domain" description="Mur ligase central" evidence="10">
    <location>
        <begin position="124"/>
        <end position="300"/>
    </location>
</feature>
<dbReference type="InterPro" id="IPR036615">
    <property type="entry name" value="Mur_ligase_C_dom_sf"/>
</dbReference>
<evidence type="ECO:0000256" key="8">
    <source>
        <dbReference type="RuleBase" id="RU003664"/>
    </source>
</evidence>
<dbReference type="NCBIfam" id="TIGR01087">
    <property type="entry name" value="murD"/>
    <property type="match status" value="1"/>
</dbReference>
<dbReference type="Gene3D" id="3.90.190.20">
    <property type="entry name" value="Mur ligase, C-terminal domain"/>
    <property type="match status" value="1"/>
</dbReference>
<evidence type="ECO:0000259" key="9">
    <source>
        <dbReference type="Pfam" id="PF02875"/>
    </source>
</evidence>
<comment type="function">
    <text evidence="7 8">Cell wall formation. Catalyzes the addition of glutamate to the nucleotide precursor UDP-N-acetylmuramoyl-L-alanine (UMA).</text>
</comment>
<dbReference type="Pfam" id="PF08245">
    <property type="entry name" value="Mur_ligase_M"/>
    <property type="match status" value="1"/>
</dbReference>
<dbReference type="InterPro" id="IPR013221">
    <property type="entry name" value="Mur_ligase_cen"/>
</dbReference>
<name>A0A432Z1W2_9GAMM</name>
<dbReference type="GO" id="GO:0008360">
    <property type="term" value="P:regulation of cell shape"/>
    <property type="evidence" value="ECO:0007669"/>
    <property type="project" value="UniProtKB-KW"/>
</dbReference>
<dbReference type="InterPro" id="IPR036565">
    <property type="entry name" value="Mur-like_cat_sf"/>
</dbReference>
<evidence type="ECO:0000256" key="5">
    <source>
        <dbReference type="ARBA" id="ARBA00022741"/>
    </source>
</evidence>
<evidence type="ECO:0000256" key="7">
    <source>
        <dbReference type="HAMAP-Rule" id="MF_00639"/>
    </source>
</evidence>
<feature type="binding site" evidence="7">
    <location>
        <begin position="126"/>
        <end position="132"/>
    </location>
    <ligand>
        <name>ATP</name>
        <dbReference type="ChEBI" id="CHEBI:30616"/>
    </ligand>
</feature>
<keyword evidence="3 7" id="KW-0963">Cytoplasm</keyword>
<dbReference type="Gene3D" id="3.40.1190.10">
    <property type="entry name" value="Mur-like, catalytic domain"/>
    <property type="match status" value="1"/>
</dbReference>
<dbReference type="HAMAP" id="MF_00639">
    <property type="entry name" value="MurD"/>
    <property type="match status" value="1"/>
</dbReference>
<dbReference type="EC" id="6.3.2.9" evidence="7 8"/>
<dbReference type="GO" id="GO:0005524">
    <property type="term" value="F:ATP binding"/>
    <property type="evidence" value="ECO:0007669"/>
    <property type="project" value="UniProtKB-UniRule"/>
</dbReference>